<feature type="compositionally biased region" description="Pro residues" evidence="1">
    <location>
        <begin position="121"/>
        <end position="132"/>
    </location>
</feature>
<reference evidence="3" key="2">
    <citation type="submission" date="2020-01" db="EMBL/GenBank/DDBJ databases">
        <authorList>
            <person name="Hornung B."/>
        </authorList>
    </citation>
    <scope>NUCLEOTIDE SEQUENCE</scope>
    <source>
        <strain evidence="3">PacBioINE</strain>
    </source>
</reference>
<name>A0A8S0WPP8_9FIRM</name>
<reference evidence="4" key="1">
    <citation type="submission" date="2014-11" db="EMBL/GenBank/DDBJ databases">
        <authorList>
            <person name="Hornung B.V."/>
        </authorList>
    </citation>
    <scope>NUCLEOTIDE SEQUENCE</scope>
    <source>
        <strain evidence="4">INE</strain>
    </source>
</reference>
<evidence type="ECO:0000313" key="5">
    <source>
        <dbReference type="Proteomes" id="UP001071230"/>
    </source>
</evidence>
<protein>
    <submittedName>
        <fullName evidence="3">Uncharacterized protein</fullName>
    </submittedName>
</protein>
<proteinExistence type="predicted"/>
<dbReference type="Proteomes" id="UP000836597">
    <property type="component" value="Chromosome"/>
</dbReference>
<evidence type="ECO:0000256" key="1">
    <source>
        <dbReference type="SAM" id="MobiDB-lite"/>
    </source>
</evidence>
<evidence type="ECO:0000256" key="2">
    <source>
        <dbReference type="SAM" id="Phobius"/>
    </source>
</evidence>
<dbReference type="RefSeq" id="WP_240985508.1">
    <property type="nucleotide sequence ID" value="NZ_CDGJ01000078.1"/>
</dbReference>
<keyword evidence="2" id="KW-1133">Transmembrane helix</keyword>
<organism evidence="3">
    <name type="scientific">Acididesulfobacillus acetoxydans</name>
    <dbReference type="NCBI Taxonomy" id="1561005"/>
    <lineage>
        <taxon>Bacteria</taxon>
        <taxon>Bacillati</taxon>
        <taxon>Bacillota</taxon>
        <taxon>Clostridia</taxon>
        <taxon>Eubacteriales</taxon>
        <taxon>Peptococcaceae</taxon>
        <taxon>Acididesulfobacillus</taxon>
    </lineage>
</organism>
<sequence>MSHGARLFHTAFLRQPPYPAPPGPAQAQFTPAPPVQFAPAPSAARFAPGPYPAQFASALPSVRPASGLPPAQFASAPPFLTPLLKRNHGYPPGACPGGTSLTYPASAYPARSNRSHASYSPNPPAAPLPGRQPGPADFGMVGPAPSAQASPYFTGTYSSVALPSSSGLGAVLVAILILVVLDLVLVRPYKHQHPENPPERRLIGPPPG</sequence>
<gene>
    <name evidence="4" type="ORF">DEACI_2558</name>
    <name evidence="3" type="ORF">DEACI_2746</name>
</gene>
<dbReference type="Proteomes" id="UP001071230">
    <property type="component" value="Unassembled WGS sequence"/>
</dbReference>
<keyword evidence="2" id="KW-0812">Transmembrane</keyword>
<dbReference type="KEGG" id="aacx:DEACI_2746"/>
<keyword evidence="2" id="KW-0472">Membrane</keyword>
<feature type="region of interest" description="Disordered" evidence="1">
    <location>
        <begin position="112"/>
        <end position="141"/>
    </location>
</feature>
<dbReference type="EMBL" id="LR746496">
    <property type="protein sequence ID" value="CAA7602074.1"/>
    <property type="molecule type" value="Genomic_DNA"/>
</dbReference>
<keyword evidence="5" id="KW-1185">Reference proteome</keyword>
<feature type="transmembrane region" description="Helical" evidence="2">
    <location>
        <begin position="167"/>
        <end position="186"/>
    </location>
</feature>
<accession>A0A8S0WPP8</accession>
<dbReference type="EMBL" id="CDGJ01000078">
    <property type="protein sequence ID" value="CEJ08083.1"/>
    <property type="molecule type" value="Genomic_DNA"/>
</dbReference>
<dbReference type="AlphaFoldDB" id="A0A8S0WPP8"/>
<evidence type="ECO:0000313" key="4">
    <source>
        <dbReference type="EMBL" id="CEJ08083.1"/>
    </source>
</evidence>
<evidence type="ECO:0000313" key="3">
    <source>
        <dbReference type="EMBL" id="CAA7602074.1"/>
    </source>
</evidence>